<evidence type="ECO:0000259" key="1">
    <source>
        <dbReference type="Pfam" id="PF13280"/>
    </source>
</evidence>
<dbReference type="InterPro" id="IPR026881">
    <property type="entry name" value="WYL_dom"/>
</dbReference>
<accession>A0A2X4W5Z3</accession>
<reference evidence="2 3" key="1">
    <citation type="submission" date="2018-06" db="EMBL/GenBank/DDBJ databases">
        <authorList>
            <consortium name="Pathogen Informatics"/>
            <person name="Doyle S."/>
        </authorList>
    </citation>
    <scope>NUCLEOTIDE SEQUENCE [LARGE SCALE GENOMIC DNA]</scope>
    <source>
        <strain evidence="2 3">NCTC4824</strain>
    </source>
</reference>
<keyword evidence="3" id="KW-1185">Reference proteome</keyword>
<dbReference type="Proteomes" id="UP000249134">
    <property type="component" value="Chromosome 1"/>
</dbReference>
<dbReference type="KEGG" id="blen:NCTC4824_02552"/>
<evidence type="ECO:0000313" key="2">
    <source>
        <dbReference type="EMBL" id="SQI60057.1"/>
    </source>
</evidence>
<protein>
    <recommendedName>
        <fullName evidence="1">WYL domain-containing protein</fullName>
    </recommendedName>
</protein>
<dbReference type="EMBL" id="LS483476">
    <property type="protein sequence ID" value="SQI60057.1"/>
    <property type="molecule type" value="Genomic_DNA"/>
</dbReference>
<feature type="domain" description="WYL" evidence="1">
    <location>
        <begin position="5"/>
        <end position="62"/>
    </location>
</feature>
<dbReference type="PROSITE" id="PS52050">
    <property type="entry name" value="WYL"/>
    <property type="match status" value="1"/>
</dbReference>
<name>A0A2X4W5Z3_LEDLE</name>
<sequence>MDGLLRRAVGTQDKIEMIYLSNDGTVSQRTIKVLKVTNESIKAYCYYRKKFRTFKLTNILSVGPLRQKRGA</sequence>
<dbReference type="AlphaFoldDB" id="A0A2X4W5Z3"/>
<dbReference type="Pfam" id="PF13280">
    <property type="entry name" value="WYL"/>
    <property type="match status" value="1"/>
</dbReference>
<proteinExistence type="predicted"/>
<evidence type="ECO:0000313" key="3">
    <source>
        <dbReference type="Proteomes" id="UP000249134"/>
    </source>
</evidence>
<organism evidence="2 3">
    <name type="scientific">Lederbergia lenta</name>
    <name type="common">Bacillus lentus</name>
    <dbReference type="NCBI Taxonomy" id="1467"/>
    <lineage>
        <taxon>Bacteria</taxon>
        <taxon>Bacillati</taxon>
        <taxon>Bacillota</taxon>
        <taxon>Bacilli</taxon>
        <taxon>Bacillales</taxon>
        <taxon>Bacillaceae</taxon>
        <taxon>Lederbergia</taxon>
    </lineage>
</organism>
<dbReference type="RefSeq" id="WP_066139351.1">
    <property type="nucleotide sequence ID" value="NZ_CBCSGM010000001.1"/>
</dbReference>
<gene>
    <name evidence="2" type="ORF">NCTC4824_02552</name>
</gene>
<dbReference type="STRING" id="1348624.GCA_001591545_01602"/>